<dbReference type="PANTHER" id="PTHR48438">
    <property type="entry name" value="ALPHA-(1,3)-FUCOSYLTRANSFERASE C-RELATED"/>
    <property type="match status" value="1"/>
</dbReference>
<dbReference type="GO" id="GO:0008417">
    <property type="term" value="F:fucosyltransferase activity"/>
    <property type="evidence" value="ECO:0007669"/>
    <property type="project" value="InterPro"/>
</dbReference>
<keyword evidence="11" id="KW-0325">Glycoprotein</keyword>
<evidence type="ECO:0000256" key="8">
    <source>
        <dbReference type="ARBA" id="ARBA00022989"/>
    </source>
</evidence>
<evidence type="ECO:0000256" key="9">
    <source>
        <dbReference type="ARBA" id="ARBA00023034"/>
    </source>
</evidence>
<keyword evidence="8 12" id="KW-1133">Transmembrane helix</keyword>
<keyword evidence="10 12" id="KW-0472">Membrane</keyword>
<dbReference type="InterPro" id="IPR038577">
    <property type="entry name" value="GT10-like_C_sf"/>
</dbReference>
<feature type="transmembrane region" description="Helical" evidence="12">
    <location>
        <begin position="21"/>
        <end position="38"/>
    </location>
</feature>
<dbReference type="SUPFAM" id="SSF53756">
    <property type="entry name" value="UDP-Glycosyltransferase/glycogen phosphorylase"/>
    <property type="match status" value="1"/>
</dbReference>
<dbReference type="FunFam" id="3.40.50.11660:FF:000002">
    <property type="entry name" value="Alpha-(1,3)-fucosyltransferase"/>
    <property type="match status" value="1"/>
</dbReference>
<dbReference type="PANTHER" id="PTHR48438:SF1">
    <property type="entry name" value="ALPHA-(1,3)-FUCOSYLTRANSFERASE C-RELATED"/>
    <property type="match status" value="1"/>
</dbReference>
<evidence type="ECO:0000313" key="15">
    <source>
        <dbReference type="Proteomes" id="UP000887575"/>
    </source>
</evidence>
<evidence type="ECO:0000256" key="7">
    <source>
        <dbReference type="ARBA" id="ARBA00022968"/>
    </source>
</evidence>
<keyword evidence="5 12" id="KW-0808">Transferase</keyword>
<evidence type="ECO:0000256" key="12">
    <source>
        <dbReference type="RuleBase" id="RU003832"/>
    </source>
</evidence>
<evidence type="ECO:0000256" key="1">
    <source>
        <dbReference type="ARBA" id="ARBA00004447"/>
    </source>
</evidence>
<dbReference type="Proteomes" id="UP000887575">
    <property type="component" value="Unassembled WGS sequence"/>
</dbReference>
<name>A0AAF3EZB2_9BILA</name>
<dbReference type="EC" id="2.4.1.-" evidence="12"/>
<protein>
    <recommendedName>
        <fullName evidence="12">Fucosyltransferase</fullName>
        <ecNumber evidence="12">2.4.1.-</ecNumber>
    </recommendedName>
</protein>
<dbReference type="InterPro" id="IPR031481">
    <property type="entry name" value="Glyco_tran_10_N"/>
</dbReference>
<organism evidence="15 16">
    <name type="scientific">Mesorhabditis belari</name>
    <dbReference type="NCBI Taxonomy" id="2138241"/>
    <lineage>
        <taxon>Eukaryota</taxon>
        <taxon>Metazoa</taxon>
        <taxon>Ecdysozoa</taxon>
        <taxon>Nematoda</taxon>
        <taxon>Chromadorea</taxon>
        <taxon>Rhabditida</taxon>
        <taxon>Rhabditina</taxon>
        <taxon>Rhabditomorpha</taxon>
        <taxon>Rhabditoidea</taxon>
        <taxon>Rhabditidae</taxon>
        <taxon>Mesorhabditinae</taxon>
        <taxon>Mesorhabditis</taxon>
    </lineage>
</organism>
<feature type="domain" description="Fucosyltransferase N-terminal" evidence="14">
    <location>
        <begin position="200"/>
        <end position="294"/>
    </location>
</feature>
<keyword evidence="15" id="KW-1185">Reference proteome</keyword>
<dbReference type="WBParaSite" id="MBELARI_LOCUS19546">
    <property type="protein sequence ID" value="MBELARI_LOCUS19546"/>
    <property type="gene ID" value="MBELARI_LOCUS19546"/>
</dbReference>
<evidence type="ECO:0000256" key="6">
    <source>
        <dbReference type="ARBA" id="ARBA00022692"/>
    </source>
</evidence>
<dbReference type="InterPro" id="IPR055270">
    <property type="entry name" value="Glyco_tran_10_C"/>
</dbReference>
<dbReference type="Pfam" id="PF17039">
    <property type="entry name" value="Glyco_tran_10_N"/>
    <property type="match status" value="1"/>
</dbReference>
<dbReference type="GO" id="GO:0032580">
    <property type="term" value="C:Golgi cisterna membrane"/>
    <property type="evidence" value="ECO:0007669"/>
    <property type="project" value="UniProtKB-SubCell"/>
</dbReference>
<comment type="similarity">
    <text evidence="3 12">Belongs to the glycosyltransferase 10 family.</text>
</comment>
<evidence type="ECO:0000259" key="14">
    <source>
        <dbReference type="Pfam" id="PF17039"/>
    </source>
</evidence>
<evidence type="ECO:0000259" key="13">
    <source>
        <dbReference type="Pfam" id="PF00852"/>
    </source>
</evidence>
<comment type="subcellular location">
    <subcellularLocation>
        <location evidence="1 12">Golgi apparatus</location>
        <location evidence="1 12">Golgi stack membrane</location>
        <topology evidence="1 12">Single-pass type II membrane protein</topology>
    </subcellularLocation>
</comment>
<comment type="pathway">
    <text evidence="2">Protein modification; protein glycosylation.</text>
</comment>
<evidence type="ECO:0000256" key="2">
    <source>
        <dbReference type="ARBA" id="ARBA00004922"/>
    </source>
</evidence>
<evidence type="ECO:0000256" key="5">
    <source>
        <dbReference type="ARBA" id="ARBA00022679"/>
    </source>
</evidence>
<dbReference type="Gene3D" id="3.40.50.11660">
    <property type="entry name" value="Glycosyl transferase family 10, C-terminal domain"/>
    <property type="match status" value="1"/>
</dbReference>
<keyword evidence="6 12" id="KW-0812">Transmembrane</keyword>
<dbReference type="Pfam" id="PF00852">
    <property type="entry name" value="Glyco_transf_10"/>
    <property type="match status" value="1"/>
</dbReference>
<dbReference type="AlphaFoldDB" id="A0AAF3EZB2"/>
<keyword evidence="9 12" id="KW-0333">Golgi apparatus</keyword>
<evidence type="ECO:0000313" key="16">
    <source>
        <dbReference type="WBParaSite" id="MBELARI_LOCUS19546"/>
    </source>
</evidence>
<keyword evidence="4 12" id="KW-0328">Glycosyltransferase</keyword>
<feature type="domain" description="Fucosyltransferase C-terminal" evidence="13">
    <location>
        <begin position="316"/>
        <end position="498"/>
    </location>
</feature>
<proteinExistence type="inferred from homology"/>
<evidence type="ECO:0000256" key="10">
    <source>
        <dbReference type="ARBA" id="ARBA00023136"/>
    </source>
</evidence>
<reference evidence="16" key="1">
    <citation type="submission" date="2024-02" db="UniProtKB">
        <authorList>
            <consortium name="WormBaseParasite"/>
        </authorList>
    </citation>
    <scope>IDENTIFICATION</scope>
</reference>
<dbReference type="InterPro" id="IPR001503">
    <property type="entry name" value="Glyco_trans_10"/>
</dbReference>
<keyword evidence="7" id="KW-0735">Signal-anchor</keyword>
<evidence type="ECO:0000256" key="11">
    <source>
        <dbReference type="ARBA" id="ARBA00023180"/>
    </source>
</evidence>
<accession>A0AAF3EZB2</accession>
<evidence type="ECO:0000256" key="3">
    <source>
        <dbReference type="ARBA" id="ARBA00008919"/>
    </source>
</evidence>
<evidence type="ECO:0000256" key="4">
    <source>
        <dbReference type="ARBA" id="ARBA00022676"/>
    </source>
</evidence>
<sequence>MVRWIYRGNFFGGMSSMRWKALIAISLLIYAFILYTPIASSPNRYIEIENVKAESKNEPNPPLPIPRNKIDEQIAIVPERIKAVQDPLRGDRIDMQKEWDQALKEGRERKLGITKQESVEKKEMVETQKDRQEEAKIEVPIPQEKTLSPTGIGEARGTGDSFKYAFQPLKEEEFVVENVMTIPGMSFEQRMTAKVDRNANPKLIVTWNTGLSDANLGGCPDWNCRVVNSRDKLSEAGAIIVGHEDVAFQPQSNQYIVYFSQESPAHSGYHPRYPDFFNMSFGFRHDTAAASPYGYTVKLAPESYRKPPYVDESLIRGKKKGAAWFVSHCSTASQRELLVQRMQSGFEVDIYGGCGTKNCPRGGDCEKMLDTDYHFYITFENSICKDYVTEKVWNQGYGRELIPVVLKRSIVESYLPPNSFIAADDYESVGEMTNYMKYLMDNKTAYMEYFNWRKDHKVVFLNGKTHDILEKPWGMCQICRLLWETPMPHHSITDFRDWWENSCESQGKLVSDLLKGSQQIEQKQ</sequence>